<proteinExistence type="predicted"/>
<organism evidence="1 2">
    <name type="scientific">Gigaspora margarita</name>
    <dbReference type="NCBI Taxonomy" id="4874"/>
    <lineage>
        <taxon>Eukaryota</taxon>
        <taxon>Fungi</taxon>
        <taxon>Fungi incertae sedis</taxon>
        <taxon>Mucoromycota</taxon>
        <taxon>Glomeromycotina</taxon>
        <taxon>Glomeromycetes</taxon>
        <taxon>Diversisporales</taxon>
        <taxon>Gigasporaceae</taxon>
        <taxon>Gigaspora</taxon>
    </lineage>
</organism>
<protein>
    <submittedName>
        <fullName evidence="1">20708_t:CDS:1</fullName>
    </submittedName>
</protein>
<name>A0ABN7WRF6_GIGMA</name>
<reference evidence="1 2" key="1">
    <citation type="submission" date="2021-06" db="EMBL/GenBank/DDBJ databases">
        <authorList>
            <person name="Kallberg Y."/>
            <person name="Tangrot J."/>
            <person name="Rosling A."/>
        </authorList>
    </citation>
    <scope>NUCLEOTIDE SEQUENCE [LARGE SCALE GENOMIC DNA]</scope>
    <source>
        <strain evidence="1 2">120-4 pot B 10/14</strain>
    </source>
</reference>
<gene>
    <name evidence="1" type="ORF">GMARGA_LOCUS34223</name>
</gene>
<dbReference type="Proteomes" id="UP000789901">
    <property type="component" value="Unassembled WGS sequence"/>
</dbReference>
<evidence type="ECO:0000313" key="1">
    <source>
        <dbReference type="EMBL" id="CAG8838939.1"/>
    </source>
</evidence>
<feature type="non-terminal residue" evidence="1">
    <location>
        <position position="158"/>
    </location>
</feature>
<accession>A0ABN7WRF6</accession>
<sequence length="158" mass="17943">EAKLEEKKDKIVSDYMKPGTHALSSEKNENISLTINMDTINQKKTIVNMVSNIEQAIFPSAPSSLTIEQELRDKLIIDDPSSKQYLEKDTFTKSGDIVIETIKNETEFTISTVQENIALDFIKEQYTKIYKKEDIDLDVANSITQNLLSVLEQENLAL</sequence>
<feature type="non-terminal residue" evidence="1">
    <location>
        <position position="1"/>
    </location>
</feature>
<evidence type="ECO:0000313" key="2">
    <source>
        <dbReference type="Proteomes" id="UP000789901"/>
    </source>
</evidence>
<keyword evidence="2" id="KW-1185">Reference proteome</keyword>
<dbReference type="EMBL" id="CAJVQB010059329">
    <property type="protein sequence ID" value="CAG8838939.1"/>
    <property type="molecule type" value="Genomic_DNA"/>
</dbReference>
<comment type="caution">
    <text evidence="1">The sequence shown here is derived from an EMBL/GenBank/DDBJ whole genome shotgun (WGS) entry which is preliminary data.</text>
</comment>